<dbReference type="AlphaFoldDB" id="G7IUB2"/>
<organism evidence="1 3">
    <name type="scientific">Medicago truncatula</name>
    <name type="common">Barrel medic</name>
    <name type="synonym">Medicago tribuloides</name>
    <dbReference type="NCBI Taxonomy" id="3880"/>
    <lineage>
        <taxon>Eukaryota</taxon>
        <taxon>Viridiplantae</taxon>
        <taxon>Streptophyta</taxon>
        <taxon>Embryophyta</taxon>
        <taxon>Tracheophyta</taxon>
        <taxon>Spermatophyta</taxon>
        <taxon>Magnoliopsida</taxon>
        <taxon>eudicotyledons</taxon>
        <taxon>Gunneridae</taxon>
        <taxon>Pentapetalae</taxon>
        <taxon>rosids</taxon>
        <taxon>fabids</taxon>
        <taxon>Fabales</taxon>
        <taxon>Fabaceae</taxon>
        <taxon>Papilionoideae</taxon>
        <taxon>50 kb inversion clade</taxon>
        <taxon>NPAAA clade</taxon>
        <taxon>Hologalegina</taxon>
        <taxon>IRL clade</taxon>
        <taxon>Trifolieae</taxon>
        <taxon>Medicago</taxon>
    </lineage>
</organism>
<name>G7IUB2_MEDTR</name>
<dbReference type="PaxDb" id="3880-AES67677"/>
<evidence type="ECO:0000313" key="2">
    <source>
        <dbReference type="EnsemblPlants" id="AES67677"/>
    </source>
</evidence>
<accession>G7IUB2</accession>
<reference evidence="1 3" key="1">
    <citation type="journal article" date="2011" name="Nature">
        <title>The Medicago genome provides insight into the evolution of rhizobial symbioses.</title>
        <authorList>
            <person name="Young N.D."/>
            <person name="Debelle F."/>
            <person name="Oldroyd G.E."/>
            <person name="Geurts R."/>
            <person name="Cannon S.B."/>
            <person name="Udvardi M.K."/>
            <person name="Benedito V.A."/>
            <person name="Mayer K.F."/>
            <person name="Gouzy J."/>
            <person name="Schoof H."/>
            <person name="Van de Peer Y."/>
            <person name="Proost S."/>
            <person name="Cook D.R."/>
            <person name="Meyers B.C."/>
            <person name="Spannagl M."/>
            <person name="Cheung F."/>
            <person name="De Mita S."/>
            <person name="Krishnakumar V."/>
            <person name="Gundlach H."/>
            <person name="Zhou S."/>
            <person name="Mudge J."/>
            <person name="Bharti A.K."/>
            <person name="Murray J.D."/>
            <person name="Naoumkina M.A."/>
            <person name="Rosen B."/>
            <person name="Silverstein K.A."/>
            <person name="Tang H."/>
            <person name="Rombauts S."/>
            <person name="Zhao P.X."/>
            <person name="Zhou P."/>
            <person name="Barbe V."/>
            <person name="Bardou P."/>
            <person name="Bechner M."/>
            <person name="Bellec A."/>
            <person name="Berger A."/>
            <person name="Berges H."/>
            <person name="Bidwell S."/>
            <person name="Bisseling T."/>
            <person name="Choisne N."/>
            <person name="Couloux A."/>
            <person name="Denny R."/>
            <person name="Deshpande S."/>
            <person name="Dai X."/>
            <person name="Doyle J.J."/>
            <person name="Dudez A.M."/>
            <person name="Farmer A.D."/>
            <person name="Fouteau S."/>
            <person name="Franken C."/>
            <person name="Gibelin C."/>
            <person name="Gish J."/>
            <person name="Goldstein S."/>
            <person name="Gonzalez A.J."/>
            <person name="Green P.J."/>
            <person name="Hallab A."/>
            <person name="Hartog M."/>
            <person name="Hua A."/>
            <person name="Humphray S.J."/>
            <person name="Jeong D.H."/>
            <person name="Jing Y."/>
            <person name="Jocker A."/>
            <person name="Kenton S.M."/>
            <person name="Kim D.J."/>
            <person name="Klee K."/>
            <person name="Lai H."/>
            <person name="Lang C."/>
            <person name="Lin S."/>
            <person name="Macmil S.L."/>
            <person name="Magdelenat G."/>
            <person name="Matthews L."/>
            <person name="McCorrison J."/>
            <person name="Monaghan E.L."/>
            <person name="Mun J.H."/>
            <person name="Najar F.Z."/>
            <person name="Nicholson C."/>
            <person name="Noirot C."/>
            <person name="O'Bleness M."/>
            <person name="Paule C.R."/>
            <person name="Poulain J."/>
            <person name="Prion F."/>
            <person name="Qin B."/>
            <person name="Qu C."/>
            <person name="Retzel E.F."/>
            <person name="Riddle C."/>
            <person name="Sallet E."/>
            <person name="Samain S."/>
            <person name="Samson N."/>
            <person name="Sanders I."/>
            <person name="Saurat O."/>
            <person name="Scarpelli C."/>
            <person name="Schiex T."/>
            <person name="Segurens B."/>
            <person name="Severin A.J."/>
            <person name="Sherrier D.J."/>
            <person name="Shi R."/>
            <person name="Sims S."/>
            <person name="Singer S.R."/>
            <person name="Sinharoy S."/>
            <person name="Sterck L."/>
            <person name="Viollet A."/>
            <person name="Wang B.B."/>
            <person name="Wang K."/>
            <person name="Wang M."/>
            <person name="Wang X."/>
            <person name="Warfsmann J."/>
            <person name="Weissenbach J."/>
            <person name="White D.D."/>
            <person name="White J.D."/>
            <person name="Wiley G.B."/>
            <person name="Wincker P."/>
            <person name="Xing Y."/>
            <person name="Yang L."/>
            <person name="Yao Z."/>
            <person name="Ying F."/>
            <person name="Zhai J."/>
            <person name="Zhou L."/>
            <person name="Zuber A."/>
            <person name="Denarie J."/>
            <person name="Dixon R.A."/>
            <person name="May G.D."/>
            <person name="Schwartz D.C."/>
            <person name="Rogers J."/>
            <person name="Quetier F."/>
            <person name="Town C.D."/>
            <person name="Roe B.A."/>
        </authorList>
    </citation>
    <scope>NUCLEOTIDE SEQUENCE [LARGE SCALE GENOMIC DNA]</scope>
    <source>
        <strain evidence="1">A17</strain>
        <strain evidence="2 3">cv. Jemalong A17</strain>
    </source>
</reference>
<reference evidence="1 3" key="2">
    <citation type="journal article" date="2014" name="BMC Genomics">
        <title>An improved genome release (version Mt4.0) for the model legume Medicago truncatula.</title>
        <authorList>
            <person name="Tang H."/>
            <person name="Krishnakumar V."/>
            <person name="Bidwell S."/>
            <person name="Rosen B."/>
            <person name="Chan A."/>
            <person name="Zhou S."/>
            <person name="Gentzbittel L."/>
            <person name="Childs K.L."/>
            <person name="Yandell M."/>
            <person name="Gundlach H."/>
            <person name="Mayer K.F."/>
            <person name="Schwartz D.C."/>
            <person name="Town C.D."/>
        </authorList>
    </citation>
    <scope>GENOME REANNOTATION</scope>
    <source>
        <strain evidence="2 3">cv. Jemalong A17</strain>
    </source>
</reference>
<dbReference type="EMBL" id="CM001218">
    <property type="protein sequence ID" value="AES67677.1"/>
    <property type="molecule type" value="Genomic_DNA"/>
</dbReference>
<dbReference type="EnsemblPlants" id="AES67677">
    <property type="protein sequence ID" value="AES67677"/>
    <property type="gene ID" value="MTR_2g097940"/>
</dbReference>
<keyword evidence="3" id="KW-1185">Reference proteome</keyword>
<dbReference type="Proteomes" id="UP000002051">
    <property type="component" value="Chromosome 2"/>
</dbReference>
<evidence type="ECO:0000313" key="3">
    <source>
        <dbReference type="Proteomes" id="UP000002051"/>
    </source>
</evidence>
<dbReference type="HOGENOM" id="CLU_3035356_0_0_1"/>
<protein>
    <submittedName>
        <fullName evidence="1 2">Uncharacterized protein</fullName>
    </submittedName>
</protein>
<gene>
    <name evidence="1" type="ordered locus">MTR_2g097940</name>
</gene>
<reference evidence="2" key="3">
    <citation type="submission" date="2015-04" db="UniProtKB">
        <authorList>
            <consortium name="EnsemblPlants"/>
        </authorList>
    </citation>
    <scope>IDENTIFICATION</scope>
    <source>
        <strain evidence="2">cv. Jemalong A17</strain>
    </source>
</reference>
<evidence type="ECO:0000313" key="1">
    <source>
        <dbReference type="EMBL" id="AES67677.1"/>
    </source>
</evidence>
<proteinExistence type="predicted"/>
<sequence length="55" mass="6529">MTPNTHKREKEKIPQIVLHQDIEEEPSSMYGTIILYGMNKSFTGWGPRLYPIYWC</sequence>